<keyword evidence="2" id="KW-1185">Reference proteome</keyword>
<comment type="caution">
    <text evidence="1">The sequence shown here is derived from an EMBL/GenBank/DDBJ whole genome shotgun (WGS) entry which is preliminary data.</text>
</comment>
<proteinExistence type="predicted"/>
<name>A0ACC0ART7_CATRO</name>
<protein>
    <submittedName>
        <fullName evidence="1">Uncharacterized protein</fullName>
    </submittedName>
</protein>
<dbReference type="Proteomes" id="UP001060085">
    <property type="component" value="Linkage Group LG05"/>
</dbReference>
<accession>A0ACC0ART7</accession>
<evidence type="ECO:0000313" key="2">
    <source>
        <dbReference type="Proteomes" id="UP001060085"/>
    </source>
</evidence>
<sequence>MPLLLSPKLSFKSPPLPLLPYIYKHHSPTIIMSTSLSINPALSPTCFSHSTSTSSSYLPSSSSTSSILRYRTDFGKSRAHSICLACINLQYLQFQTRISKSSAKFKGNAFRQRTLFSANNNMTITDYREEEEEESPPPLLESEMNSRPRRIALFVEPSPFSYVSGYKNRFQNFIKYLREMGDEVMVITTHEGVPQEFYGAKLIGSRSFPCPWYQKVPLSLALSPRIISEVANFKPDIIHASSPGVMVFGALVIAKLLCVPIVMSYHTHVPVYIPRYTFSWLVKPMWLIIKFLHRAADLTLVPSAAIGKDLEAARVTAANRIRLWNKGVDSESFHPRFRSNEMRLKLSGGEPEKPLIVHVGRLGYEKSLDFLKRIMDRLPEARIAFIGDGPYREELEQMFAGMPAVFMGMLHGEELSQAYASGDVFVMPSESETLGLVVLEAMSSGLPVVAARAGGIPDIIPDDQQGKIGYLFNPGDAEDCLNKLVPLLEEPELRETIGKAAREEMEKYDWRAATRKIRNEQYNAAIWFWRKKRAQVLRPFQWLFKRAFQAPEVL</sequence>
<evidence type="ECO:0000313" key="1">
    <source>
        <dbReference type="EMBL" id="KAI5663595.1"/>
    </source>
</evidence>
<reference evidence="2" key="1">
    <citation type="journal article" date="2023" name="Nat. Plants">
        <title>Single-cell RNA sequencing provides a high-resolution roadmap for understanding the multicellular compartmentation of specialized metabolism.</title>
        <authorList>
            <person name="Sun S."/>
            <person name="Shen X."/>
            <person name="Li Y."/>
            <person name="Li Y."/>
            <person name="Wang S."/>
            <person name="Li R."/>
            <person name="Zhang H."/>
            <person name="Shen G."/>
            <person name="Guo B."/>
            <person name="Wei J."/>
            <person name="Xu J."/>
            <person name="St-Pierre B."/>
            <person name="Chen S."/>
            <person name="Sun C."/>
        </authorList>
    </citation>
    <scope>NUCLEOTIDE SEQUENCE [LARGE SCALE GENOMIC DNA]</scope>
</reference>
<gene>
    <name evidence="1" type="ORF">M9H77_22918</name>
</gene>
<organism evidence="1 2">
    <name type="scientific">Catharanthus roseus</name>
    <name type="common">Madagascar periwinkle</name>
    <name type="synonym">Vinca rosea</name>
    <dbReference type="NCBI Taxonomy" id="4058"/>
    <lineage>
        <taxon>Eukaryota</taxon>
        <taxon>Viridiplantae</taxon>
        <taxon>Streptophyta</taxon>
        <taxon>Embryophyta</taxon>
        <taxon>Tracheophyta</taxon>
        <taxon>Spermatophyta</taxon>
        <taxon>Magnoliopsida</taxon>
        <taxon>eudicotyledons</taxon>
        <taxon>Gunneridae</taxon>
        <taxon>Pentapetalae</taxon>
        <taxon>asterids</taxon>
        <taxon>lamiids</taxon>
        <taxon>Gentianales</taxon>
        <taxon>Apocynaceae</taxon>
        <taxon>Rauvolfioideae</taxon>
        <taxon>Vinceae</taxon>
        <taxon>Catharanthinae</taxon>
        <taxon>Catharanthus</taxon>
    </lineage>
</organism>
<dbReference type="EMBL" id="CM044705">
    <property type="protein sequence ID" value="KAI5663595.1"/>
    <property type="molecule type" value="Genomic_DNA"/>
</dbReference>